<dbReference type="AlphaFoldDB" id="A0A947DHQ5"/>
<dbReference type="EMBL" id="JADOES010000021">
    <property type="protein sequence ID" value="MBT9316131.1"/>
    <property type="molecule type" value="Genomic_DNA"/>
</dbReference>
<keyword evidence="4" id="KW-1185">Reference proteome</keyword>
<dbReference type="InterPro" id="IPR022441">
    <property type="entry name" value="Para_beta_helix_rpt-2"/>
</dbReference>
<accession>A0A947DHQ5</accession>
<protein>
    <submittedName>
        <fullName evidence="3">DUF1565 domain-containing protein</fullName>
    </submittedName>
</protein>
<dbReference type="RefSeq" id="WP_215609201.1">
    <property type="nucleotide sequence ID" value="NZ_JADOES010000021.1"/>
</dbReference>
<dbReference type="Proteomes" id="UP000717364">
    <property type="component" value="Unassembled WGS sequence"/>
</dbReference>
<comment type="caution">
    <text evidence="3">The sequence shown here is derived from an EMBL/GenBank/DDBJ whole genome shotgun (WGS) entry which is preliminary data.</text>
</comment>
<reference evidence="3" key="1">
    <citation type="submission" date="2020-11" db="EMBL/GenBank/DDBJ databases">
        <authorList>
            <person name="Konstantinou D."/>
            <person name="Gkelis S."/>
            <person name="Popin R."/>
            <person name="Fewer D."/>
            <person name="Sivonen K."/>
        </authorList>
    </citation>
    <scope>NUCLEOTIDE SEQUENCE</scope>
    <source>
        <strain evidence="3">TAU-MAC 1115</strain>
    </source>
</reference>
<proteinExistence type="predicted"/>
<name>A0A947DHQ5_9CYAN</name>
<gene>
    <name evidence="3" type="ORF">IXB50_11940</name>
</gene>
<feature type="region of interest" description="Disordered" evidence="1">
    <location>
        <begin position="1"/>
        <end position="20"/>
    </location>
</feature>
<organism evidence="3 4">
    <name type="scientific">Leptothoe spongobia TAU-MAC 1115</name>
    <dbReference type="NCBI Taxonomy" id="1967444"/>
    <lineage>
        <taxon>Bacteria</taxon>
        <taxon>Bacillati</taxon>
        <taxon>Cyanobacteriota</taxon>
        <taxon>Cyanophyceae</taxon>
        <taxon>Nodosilineales</taxon>
        <taxon>Cymatolegaceae</taxon>
        <taxon>Leptothoe</taxon>
        <taxon>Leptothoe spongobia</taxon>
    </lineage>
</organism>
<reference evidence="3" key="2">
    <citation type="journal article" date="2021" name="Mar. Drugs">
        <title>Genome Reduction and Secondary Metabolism of the Marine Sponge-Associated Cyanobacterium Leptothoe.</title>
        <authorList>
            <person name="Konstantinou D."/>
            <person name="Popin R.V."/>
            <person name="Fewer D.P."/>
            <person name="Sivonen K."/>
            <person name="Gkelis S."/>
        </authorList>
    </citation>
    <scope>NUCLEOTIDE SEQUENCE</scope>
    <source>
        <strain evidence="3">TAU-MAC 1115</strain>
    </source>
</reference>
<sequence length="599" mass="63680">MAALLTASPSAAQETGMADRRILSRSQQTQDYTVLHVDVATGNDQQGVGSAEQPYKTITRALEMVAPRVSTVILLAPGHYSQASGEQFPLRLRPGITIQGTAGETRNTLIVGSGEFQDGNMSHNATIVTADRSGLANIAVSNAKGSGVWISSGTPVLRRVALVANAVAGVQVTDGAPVIENSYFNRNQLGLAIRGNSRAIVRSNYFEATGRAISIASPAIPTINNNRIARNDVGIALKNNARPVLEANILNNNGRNGVVEVEPTVEATVAAVSTTPESANADLLRGRVSDGGEASDLRDEVERDEIRVIRPEARSEVAAKLPAAVSESLTLLESAPVPDVRDDVTEPEIEAAASHVRAQAAETAIISDETVVEETVESERIEAIEPVVERDNSLFSFRQHLAGSAVSTNPEERSPILKRQPTALLVSDNDEGNSSEYSSNEGAISIAVISATESETMLDEQVGDARRDGIANLLARLNQHPASDPVEVPVAATLEAPERADIASGQRLPVPSAAIPSNSGAGHLTPPGTVSLARAFRYQVLVDMADADDLQVLVPDAFRTRVGSRMFMQAGAYVDEVDAQERLDWLRENGIEGRVNLRE</sequence>
<dbReference type="InterPro" id="IPR012334">
    <property type="entry name" value="Pectin_lyas_fold"/>
</dbReference>
<evidence type="ECO:0000313" key="4">
    <source>
        <dbReference type="Proteomes" id="UP000717364"/>
    </source>
</evidence>
<dbReference type="InterPro" id="IPR011459">
    <property type="entry name" value="DUF1565"/>
</dbReference>
<feature type="domain" description="DUF1565" evidence="2">
    <location>
        <begin position="41"/>
        <end position="241"/>
    </location>
</feature>
<dbReference type="Pfam" id="PF07602">
    <property type="entry name" value="DUF1565"/>
    <property type="match status" value="1"/>
</dbReference>
<dbReference type="NCBIfam" id="TIGR03804">
    <property type="entry name" value="para_beta_helix"/>
    <property type="match status" value="1"/>
</dbReference>
<evidence type="ECO:0000259" key="2">
    <source>
        <dbReference type="Pfam" id="PF07602"/>
    </source>
</evidence>
<dbReference type="InterPro" id="IPR011050">
    <property type="entry name" value="Pectin_lyase_fold/virulence"/>
</dbReference>
<evidence type="ECO:0000313" key="3">
    <source>
        <dbReference type="EMBL" id="MBT9316131.1"/>
    </source>
</evidence>
<evidence type="ECO:0000256" key="1">
    <source>
        <dbReference type="SAM" id="MobiDB-lite"/>
    </source>
</evidence>
<dbReference type="Gene3D" id="2.160.20.10">
    <property type="entry name" value="Single-stranded right-handed beta-helix, Pectin lyase-like"/>
    <property type="match status" value="1"/>
</dbReference>
<dbReference type="SUPFAM" id="SSF51126">
    <property type="entry name" value="Pectin lyase-like"/>
    <property type="match status" value="1"/>
</dbReference>